<comment type="caution">
    <text evidence="2">The sequence shown here is derived from an EMBL/GenBank/DDBJ whole genome shotgun (WGS) entry which is preliminary data.</text>
</comment>
<dbReference type="Proteomes" id="UP001273166">
    <property type="component" value="Unassembled WGS sequence"/>
</dbReference>
<dbReference type="RefSeq" id="XP_062718064.1">
    <property type="nucleotide sequence ID" value="XM_062863797.1"/>
</dbReference>
<sequence>MKRIVLPVTASENHEKSQTQTSTPASSIEEAPKGKPLPRQRQSLPPEFMEIAVPSLQIGAVAGACGLFTGAAAGIIRSAPPILFSVVAGGQWFTLASSYYAARQVGLKYYWTGEDKVKASTVAGGVAGTVAGMLRGPRNILPGALMFSLYGAGGQVFANWWAARAPTNSHGGFWSKYNPITRLSDQDYEKILEEQLLRVEADIAITDDRIKELVESESQTKEQETTQVERRNQALPGKEC</sequence>
<keyword evidence="3" id="KW-1185">Reference proteome</keyword>
<feature type="region of interest" description="Disordered" evidence="1">
    <location>
        <begin position="1"/>
        <end position="41"/>
    </location>
</feature>
<organism evidence="2 3">
    <name type="scientific">Chaetomium strumarium</name>
    <dbReference type="NCBI Taxonomy" id="1170767"/>
    <lineage>
        <taxon>Eukaryota</taxon>
        <taxon>Fungi</taxon>
        <taxon>Dikarya</taxon>
        <taxon>Ascomycota</taxon>
        <taxon>Pezizomycotina</taxon>
        <taxon>Sordariomycetes</taxon>
        <taxon>Sordariomycetidae</taxon>
        <taxon>Sordariales</taxon>
        <taxon>Chaetomiaceae</taxon>
        <taxon>Chaetomium</taxon>
    </lineage>
</organism>
<dbReference type="AlphaFoldDB" id="A0AAJ0LYF4"/>
<dbReference type="PANTHER" id="PTHR41390">
    <property type="entry name" value="CHROMOSOME 7, WHOLE GENOME SHOTGUN SEQUENCE"/>
    <property type="match status" value="1"/>
</dbReference>
<reference evidence="2" key="2">
    <citation type="submission" date="2023-06" db="EMBL/GenBank/DDBJ databases">
        <authorList>
            <consortium name="Lawrence Berkeley National Laboratory"/>
            <person name="Mondo S.J."/>
            <person name="Hensen N."/>
            <person name="Bonometti L."/>
            <person name="Westerberg I."/>
            <person name="Brannstrom I.O."/>
            <person name="Guillou S."/>
            <person name="Cros-Aarteil S."/>
            <person name="Calhoun S."/>
            <person name="Haridas S."/>
            <person name="Kuo A."/>
            <person name="Pangilinan J."/>
            <person name="Riley R."/>
            <person name="Labutti K."/>
            <person name="Andreopoulos B."/>
            <person name="Lipzen A."/>
            <person name="Chen C."/>
            <person name="Yanf M."/>
            <person name="Daum C."/>
            <person name="Ng V."/>
            <person name="Clum A."/>
            <person name="Steindorff A."/>
            <person name="Ohm R."/>
            <person name="Martin F."/>
            <person name="Silar P."/>
            <person name="Natvig D."/>
            <person name="Lalanne C."/>
            <person name="Gautier V."/>
            <person name="Ament-Velasquez S.L."/>
            <person name="Kruys A."/>
            <person name="Hutchinson M.I."/>
            <person name="Powell A.J."/>
            <person name="Barry K."/>
            <person name="Miller A.N."/>
            <person name="Grigoriev I.V."/>
            <person name="Debuchy R."/>
            <person name="Gladieux P."/>
            <person name="Thoren M.H."/>
            <person name="Johannesson H."/>
        </authorList>
    </citation>
    <scope>NUCLEOTIDE SEQUENCE</scope>
    <source>
        <strain evidence="2">CBS 333.67</strain>
    </source>
</reference>
<reference evidence="2" key="1">
    <citation type="journal article" date="2023" name="Mol. Phylogenet. Evol.">
        <title>Genome-scale phylogeny and comparative genomics of the fungal order Sordariales.</title>
        <authorList>
            <person name="Hensen N."/>
            <person name="Bonometti L."/>
            <person name="Westerberg I."/>
            <person name="Brannstrom I.O."/>
            <person name="Guillou S."/>
            <person name="Cros-Aarteil S."/>
            <person name="Calhoun S."/>
            <person name="Haridas S."/>
            <person name="Kuo A."/>
            <person name="Mondo S."/>
            <person name="Pangilinan J."/>
            <person name="Riley R."/>
            <person name="LaButti K."/>
            <person name="Andreopoulos B."/>
            <person name="Lipzen A."/>
            <person name="Chen C."/>
            <person name="Yan M."/>
            <person name="Daum C."/>
            <person name="Ng V."/>
            <person name="Clum A."/>
            <person name="Steindorff A."/>
            <person name="Ohm R.A."/>
            <person name="Martin F."/>
            <person name="Silar P."/>
            <person name="Natvig D.O."/>
            <person name="Lalanne C."/>
            <person name="Gautier V."/>
            <person name="Ament-Velasquez S.L."/>
            <person name="Kruys A."/>
            <person name="Hutchinson M.I."/>
            <person name="Powell A.J."/>
            <person name="Barry K."/>
            <person name="Miller A.N."/>
            <person name="Grigoriev I.V."/>
            <person name="Debuchy R."/>
            <person name="Gladieux P."/>
            <person name="Hiltunen Thoren M."/>
            <person name="Johannesson H."/>
        </authorList>
    </citation>
    <scope>NUCLEOTIDE SEQUENCE</scope>
    <source>
        <strain evidence="2">CBS 333.67</strain>
    </source>
</reference>
<feature type="region of interest" description="Disordered" evidence="1">
    <location>
        <begin position="215"/>
        <end position="240"/>
    </location>
</feature>
<dbReference type="EMBL" id="JAUDZG010000007">
    <property type="protein sequence ID" value="KAK3302284.1"/>
    <property type="molecule type" value="Genomic_DNA"/>
</dbReference>
<accession>A0AAJ0LYF4</accession>
<evidence type="ECO:0000256" key="1">
    <source>
        <dbReference type="SAM" id="MobiDB-lite"/>
    </source>
</evidence>
<name>A0AAJ0LYF4_9PEZI</name>
<dbReference type="PANTHER" id="PTHR41390:SF1">
    <property type="entry name" value="NADH-UBIQUINONE OXIDOREDUCTASE 213 KDA SUBUNIT"/>
    <property type="match status" value="1"/>
</dbReference>
<proteinExistence type="predicted"/>
<protein>
    <submittedName>
        <fullName evidence="2">Uncharacterized protein</fullName>
    </submittedName>
</protein>
<dbReference type="GeneID" id="87882626"/>
<gene>
    <name evidence="2" type="ORF">B0T15DRAFT_299655</name>
</gene>
<evidence type="ECO:0000313" key="2">
    <source>
        <dbReference type="EMBL" id="KAK3302284.1"/>
    </source>
</evidence>
<evidence type="ECO:0000313" key="3">
    <source>
        <dbReference type="Proteomes" id="UP001273166"/>
    </source>
</evidence>